<dbReference type="RefSeq" id="WP_252801946.1">
    <property type="nucleotide sequence ID" value="NZ_BAAABM010000047.1"/>
</dbReference>
<dbReference type="EMBL" id="BAAABM010000047">
    <property type="protein sequence ID" value="GAA0355307.1"/>
    <property type="molecule type" value="Genomic_DNA"/>
</dbReference>
<dbReference type="PANTHER" id="PTHR33392">
    <property type="entry name" value="POLYISOPRENYL-TEICHOIC ACID--PEPTIDOGLYCAN TEICHOIC ACID TRANSFERASE TAGU"/>
    <property type="match status" value="1"/>
</dbReference>
<comment type="similarity">
    <text evidence="1">Belongs to the LytR/CpsA/Psr (LCP) family.</text>
</comment>
<keyword evidence="6" id="KW-1185">Reference proteome</keyword>
<proteinExistence type="inferred from homology"/>
<feature type="compositionally biased region" description="Polar residues" evidence="2">
    <location>
        <begin position="445"/>
        <end position="463"/>
    </location>
</feature>
<evidence type="ECO:0000256" key="2">
    <source>
        <dbReference type="SAM" id="MobiDB-lite"/>
    </source>
</evidence>
<keyword evidence="3" id="KW-0812">Transmembrane</keyword>
<dbReference type="InterPro" id="IPR050922">
    <property type="entry name" value="LytR/CpsA/Psr_CW_biosynth"/>
</dbReference>
<feature type="transmembrane region" description="Helical" evidence="3">
    <location>
        <begin position="112"/>
        <end position="133"/>
    </location>
</feature>
<feature type="domain" description="Cell envelope-related transcriptional attenuator" evidence="4">
    <location>
        <begin position="188"/>
        <end position="367"/>
    </location>
</feature>
<dbReference type="Pfam" id="PF03816">
    <property type="entry name" value="LytR_cpsA_psr"/>
    <property type="match status" value="1"/>
</dbReference>
<feature type="compositionally biased region" description="Low complexity" evidence="2">
    <location>
        <begin position="472"/>
        <end position="487"/>
    </location>
</feature>
<evidence type="ECO:0000313" key="6">
    <source>
        <dbReference type="Proteomes" id="UP001501822"/>
    </source>
</evidence>
<evidence type="ECO:0000256" key="3">
    <source>
        <dbReference type="SAM" id="Phobius"/>
    </source>
</evidence>
<dbReference type="Proteomes" id="UP001501822">
    <property type="component" value="Unassembled WGS sequence"/>
</dbReference>
<reference evidence="6" key="1">
    <citation type="journal article" date="2019" name="Int. J. Syst. Evol. Microbiol.">
        <title>The Global Catalogue of Microorganisms (GCM) 10K type strain sequencing project: providing services to taxonomists for standard genome sequencing and annotation.</title>
        <authorList>
            <consortium name="The Broad Institute Genomics Platform"/>
            <consortium name="The Broad Institute Genome Sequencing Center for Infectious Disease"/>
            <person name="Wu L."/>
            <person name="Ma J."/>
        </authorList>
    </citation>
    <scope>NUCLEOTIDE SEQUENCE [LARGE SCALE GENOMIC DNA]</scope>
    <source>
        <strain evidence="6">JCM 3146</strain>
    </source>
</reference>
<keyword evidence="3" id="KW-1133">Transmembrane helix</keyword>
<evidence type="ECO:0000259" key="4">
    <source>
        <dbReference type="Pfam" id="PF03816"/>
    </source>
</evidence>
<dbReference type="InterPro" id="IPR004474">
    <property type="entry name" value="LytR_CpsA_psr"/>
</dbReference>
<comment type="caution">
    <text evidence="5">The sequence shown here is derived from an EMBL/GenBank/DDBJ whole genome shotgun (WGS) entry which is preliminary data.</text>
</comment>
<evidence type="ECO:0000256" key="1">
    <source>
        <dbReference type="ARBA" id="ARBA00006068"/>
    </source>
</evidence>
<protein>
    <recommendedName>
        <fullName evidence="4">Cell envelope-related transcriptional attenuator domain-containing protein</fullName>
    </recommendedName>
</protein>
<dbReference type="Gene3D" id="3.40.630.190">
    <property type="entry name" value="LCP protein"/>
    <property type="match status" value="1"/>
</dbReference>
<feature type="region of interest" description="Disordered" evidence="2">
    <location>
        <begin position="444"/>
        <end position="493"/>
    </location>
</feature>
<feature type="transmembrane region" description="Helical" evidence="3">
    <location>
        <begin position="76"/>
        <end position="100"/>
    </location>
</feature>
<sequence>MARQVGGREPVPVAGLWRALGLTLASAVVWGVAHVAAGRRAAGFTLMGVLALLLGGAATLGLAFQEKLKQIAVQGTWLNVITVAILVLALAWAAIIIRSYQVVRPAGLPTAMRVASTTLVVVLSLLICTPFVYAANTTYVLRDTLAKIFPGDDTSGQKVNASDPWKGMPRVNVLLLGGDGGKDRTGIRTDSMTVASINTKTGDTVLLSLPRQLQKFQLPPRLRSRWPQGYTGDPGDQGLLNELYIEAQRHPELLPKYKKASQRGPHLLEEVIGYLLNIKIHYYVLVNLSGFKDIVNAMGGVTVHIEKKLPIGGEPERGIPPSGYLMPGTRHLTGEQALWYGRSRHADDDFHRMDRQKCLMRDIAQQADPQKVVTHFEKLAKAATNTIYTNIPSALLPALVKLSGTVKNGADIHSLPYNPAKIPGFHVYEPNVLIMRRAAARAIAQSDNPQQSKPTATVSATAKTNKRKTSRVSPSATATSSGSGAVSLKNVCG</sequence>
<gene>
    <name evidence="5" type="ORF">GCM10010151_51150</name>
</gene>
<feature type="transmembrane region" description="Helical" evidence="3">
    <location>
        <begin position="16"/>
        <end position="37"/>
    </location>
</feature>
<name>A0ABP3GY18_9ACTN</name>
<dbReference type="NCBIfam" id="TIGR00350">
    <property type="entry name" value="lytR_cpsA_psr"/>
    <property type="match status" value="1"/>
</dbReference>
<keyword evidence="3" id="KW-0472">Membrane</keyword>
<feature type="transmembrane region" description="Helical" evidence="3">
    <location>
        <begin position="44"/>
        <end position="64"/>
    </location>
</feature>
<evidence type="ECO:0000313" key="5">
    <source>
        <dbReference type="EMBL" id="GAA0355307.1"/>
    </source>
</evidence>
<dbReference type="PANTHER" id="PTHR33392:SF6">
    <property type="entry name" value="POLYISOPRENYL-TEICHOIC ACID--PEPTIDOGLYCAN TEICHOIC ACID TRANSFERASE TAGU"/>
    <property type="match status" value="1"/>
</dbReference>
<accession>A0ABP3GY18</accession>
<organism evidence="5 6">
    <name type="scientific">Actinoallomurus spadix</name>
    <dbReference type="NCBI Taxonomy" id="79912"/>
    <lineage>
        <taxon>Bacteria</taxon>
        <taxon>Bacillati</taxon>
        <taxon>Actinomycetota</taxon>
        <taxon>Actinomycetes</taxon>
        <taxon>Streptosporangiales</taxon>
        <taxon>Thermomonosporaceae</taxon>
        <taxon>Actinoallomurus</taxon>
    </lineage>
</organism>